<dbReference type="AlphaFoldDB" id="A0A6C0LTT3"/>
<evidence type="ECO:0000313" key="1">
    <source>
        <dbReference type="EMBL" id="QHU33800.1"/>
    </source>
</evidence>
<dbReference type="EMBL" id="MN740563">
    <property type="protein sequence ID" value="QHU33800.1"/>
    <property type="molecule type" value="Genomic_DNA"/>
</dbReference>
<proteinExistence type="predicted"/>
<organism evidence="1">
    <name type="scientific">viral metagenome</name>
    <dbReference type="NCBI Taxonomy" id="1070528"/>
    <lineage>
        <taxon>unclassified sequences</taxon>
        <taxon>metagenomes</taxon>
        <taxon>organismal metagenomes</taxon>
    </lineage>
</organism>
<protein>
    <submittedName>
        <fullName evidence="1">Uncharacterized protein</fullName>
    </submittedName>
</protein>
<reference evidence="1" key="1">
    <citation type="journal article" date="2020" name="Nature">
        <title>Giant virus diversity and host interactions through global metagenomics.</title>
        <authorList>
            <person name="Schulz F."/>
            <person name="Roux S."/>
            <person name="Paez-Espino D."/>
            <person name="Jungbluth S."/>
            <person name="Walsh D.A."/>
            <person name="Denef V.J."/>
            <person name="McMahon K.D."/>
            <person name="Konstantinidis K.T."/>
            <person name="Eloe-Fadrosh E.A."/>
            <person name="Kyrpides N.C."/>
            <person name="Woyke T."/>
        </authorList>
    </citation>
    <scope>NUCLEOTIDE SEQUENCE</scope>
    <source>
        <strain evidence="1">GVMAG-S-1016704-121</strain>
    </source>
</reference>
<name>A0A6C0LTT3_9ZZZZ</name>
<sequence>MSEDFGLYIVRNLHTNVRNIERVTSGDITNLYSRYCNDNGIAHETFMTTHKLYSFVKKSLIYLCEKSNVEIDQVMRNNIWTEDGKTTSGKSYNFRNLSVTHNNNNDPISGITDLMAYENQQWFRDEMQQCIESIVTTSPDEFIKLTKRLR</sequence>
<accession>A0A6C0LTT3</accession>